<feature type="compositionally biased region" description="Low complexity" evidence="1">
    <location>
        <begin position="160"/>
        <end position="171"/>
    </location>
</feature>
<sequence length="171" mass="16544">MKDTGMQTMSTTTVAIASVAATATGAQQHSTDGRTTHSLTLIEQPPAGGGGGGGGSTALDAGPVENGLSSSGMPCGAPGAPSSCSSNGSNTGTSGHIIMADGHTDGSSAPTVGGGSDGLDTASQQLHQHQHDPATAHPAGNRPTSGGRQQRLKHTDTREPAAAAAAPVADE</sequence>
<organism evidence="2 3">
    <name type="scientific">Anopheles farauti</name>
    <dbReference type="NCBI Taxonomy" id="69004"/>
    <lineage>
        <taxon>Eukaryota</taxon>
        <taxon>Metazoa</taxon>
        <taxon>Ecdysozoa</taxon>
        <taxon>Arthropoda</taxon>
        <taxon>Hexapoda</taxon>
        <taxon>Insecta</taxon>
        <taxon>Pterygota</taxon>
        <taxon>Neoptera</taxon>
        <taxon>Endopterygota</taxon>
        <taxon>Diptera</taxon>
        <taxon>Nematocera</taxon>
        <taxon>Culicoidea</taxon>
        <taxon>Culicidae</taxon>
        <taxon>Anophelinae</taxon>
        <taxon>Anopheles</taxon>
    </lineage>
</organism>
<feature type="compositionally biased region" description="Low complexity" evidence="1">
    <location>
        <begin position="75"/>
        <end position="95"/>
    </location>
</feature>
<evidence type="ECO:0000313" key="3">
    <source>
        <dbReference type="Proteomes" id="UP000075886"/>
    </source>
</evidence>
<feature type="region of interest" description="Disordered" evidence="1">
    <location>
        <begin position="24"/>
        <end position="171"/>
    </location>
</feature>
<reference evidence="2" key="2">
    <citation type="submission" date="2020-05" db="UniProtKB">
        <authorList>
            <consortium name="EnsemblMetazoa"/>
        </authorList>
    </citation>
    <scope>IDENTIFICATION</scope>
    <source>
        <strain evidence="2">FAR1</strain>
    </source>
</reference>
<proteinExistence type="predicted"/>
<dbReference type="VEuPathDB" id="VectorBase:AFAF018562"/>
<keyword evidence="3" id="KW-1185">Reference proteome</keyword>
<evidence type="ECO:0000313" key="2">
    <source>
        <dbReference type="EnsemblMetazoa" id="AFAF018562-PA"/>
    </source>
</evidence>
<dbReference type="EMBL" id="AXCN02000371">
    <property type="status" value="NOT_ANNOTATED_CDS"/>
    <property type="molecule type" value="Genomic_DNA"/>
</dbReference>
<protein>
    <submittedName>
        <fullName evidence="2">Uncharacterized protein</fullName>
    </submittedName>
</protein>
<name>A0A182QX01_9DIPT</name>
<reference evidence="3" key="1">
    <citation type="submission" date="2014-01" db="EMBL/GenBank/DDBJ databases">
        <title>The Genome Sequence of Anopheles farauti FAR1 (V2).</title>
        <authorList>
            <consortium name="The Broad Institute Genomics Platform"/>
            <person name="Neafsey D.E."/>
            <person name="Besansky N."/>
            <person name="Howell P."/>
            <person name="Walton C."/>
            <person name="Young S.K."/>
            <person name="Zeng Q."/>
            <person name="Gargeya S."/>
            <person name="Fitzgerald M."/>
            <person name="Haas B."/>
            <person name="Abouelleil A."/>
            <person name="Allen A.W."/>
            <person name="Alvarado L."/>
            <person name="Arachchi H.M."/>
            <person name="Berlin A.M."/>
            <person name="Chapman S.B."/>
            <person name="Gainer-Dewar J."/>
            <person name="Goldberg J."/>
            <person name="Griggs A."/>
            <person name="Gujja S."/>
            <person name="Hansen M."/>
            <person name="Howarth C."/>
            <person name="Imamovic A."/>
            <person name="Ireland A."/>
            <person name="Larimer J."/>
            <person name="McCowan C."/>
            <person name="Murphy C."/>
            <person name="Pearson M."/>
            <person name="Poon T.W."/>
            <person name="Priest M."/>
            <person name="Roberts A."/>
            <person name="Saif S."/>
            <person name="Shea T."/>
            <person name="Sisk P."/>
            <person name="Sykes S."/>
            <person name="Wortman J."/>
            <person name="Nusbaum C."/>
            <person name="Birren B."/>
        </authorList>
    </citation>
    <scope>NUCLEOTIDE SEQUENCE [LARGE SCALE GENOMIC DNA]</scope>
    <source>
        <strain evidence="3">FAR1</strain>
    </source>
</reference>
<dbReference type="EnsemblMetazoa" id="AFAF018562-RA">
    <property type="protein sequence ID" value="AFAF018562-PA"/>
    <property type="gene ID" value="AFAF018562"/>
</dbReference>
<evidence type="ECO:0000256" key="1">
    <source>
        <dbReference type="SAM" id="MobiDB-lite"/>
    </source>
</evidence>
<feature type="compositionally biased region" description="Gly residues" evidence="1">
    <location>
        <begin position="47"/>
        <end position="56"/>
    </location>
</feature>
<dbReference type="Proteomes" id="UP000075886">
    <property type="component" value="Unassembled WGS sequence"/>
</dbReference>
<dbReference type="AlphaFoldDB" id="A0A182QX01"/>
<accession>A0A182QX01</accession>